<evidence type="ECO:0000313" key="3">
    <source>
        <dbReference type="Proteomes" id="UP000233551"/>
    </source>
</evidence>
<comment type="caution">
    <text evidence="2">The sequence shown here is derived from an EMBL/GenBank/DDBJ whole genome shotgun (WGS) entry which is preliminary data.</text>
</comment>
<feature type="compositionally biased region" description="Polar residues" evidence="1">
    <location>
        <begin position="90"/>
        <end position="115"/>
    </location>
</feature>
<protein>
    <submittedName>
        <fullName evidence="2">Uncharacterized protein</fullName>
    </submittedName>
</protein>
<dbReference type="AlphaFoldDB" id="A0A2I0JJ85"/>
<dbReference type="EMBL" id="PGOL01001682">
    <property type="protein sequence ID" value="PKI55646.1"/>
    <property type="molecule type" value="Genomic_DNA"/>
</dbReference>
<reference evidence="2 3" key="1">
    <citation type="submission" date="2017-11" db="EMBL/GenBank/DDBJ databases">
        <title>De-novo sequencing of pomegranate (Punica granatum L.) genome.</title>
        <authorList>
            <person name="Akparov Z."/>
            <person name="Amiraslanov A."/>
            <person name="Hajiyeva S."/>
            <person name="Abbasov M."/>
            <person name="Kaur K."/>
            <person name="Hamwieh A."/>
            <person name="Solovyev V."/>
            <person name="Salamov A."/>
            <person name="Braich B."/>
            <person name="Kosarev P."/>
            <person name="Mahmoud A."/>
            <person name="Hajiyev E."/>
            <person name="Babayeva S."/>
            <person name="Izzatullayeva V."/>
            <person name="Mammadov A."/>
            <person name="Mammadov A."/>
            <person name="Sharifova S."/>
            <person name="Ojaghi J."/>
            <person name="Eynullazada K."/>
            <person name="Bayramov B."/>
            <person name="Abdulazimova A."/>
            <person name="Shahmuradov I."/>
        </authorList>
    </citation>
    <scope>NUCLEOTIDE SEQUENCE [LARGE SCALE GENOMIC DNA]</scope>
    <source>
        <strain evidence="3">cv. AG2017</strain>
        <tissue evidence="2">Leaf</tissue>
    </source>
</reference>
<gene>
    <name evidence="2" type="ORF">CRG98_023957</name>
</gene>
<name>A0A2I0JJ85_PUNGR</name>
<evidence type="ECO:0000313" key="2">
    <source>
        <dbReference type="EMBL" id="PKI55646.1"/>
    </source>
</evidence>
<evidence type="ECO:0000256" key="1">
    <source>
        <dbReference type="SAM" id="MobiDB-lite"/>
    </source>
</evidence>
<sequence>MSQRLESLAEKASFSTLESLARVDDFQRATEWAPHWLGHFGSCYSPTLATFWKSVNSVDLIVNSTSRLARTFSDKAVGDPRDLLESSRVTMDQNKMLTQESTDAVSTDAMSTGSGHPQEVLLSIV</sequence>
<accession>A0A2I0JJ85</accession>
<keyword evidence="3" id="KW-1185">Reference proteome</keyword>
<proteinExistence type="predicted"/>
<organism evidence="2 3">
    <name type="scientific">Punica granatum</name>
    <name type="common">Pomegranate</name>
    <dbReference type="NCBI Taxonomy" id="22663"/>
    <lineage>
        <taxon>Eukaryota</taxon>
        <taxon>Viridiplantae</taxon>
        <taxon>Streptophyta</taxon>
        <taxon>Embryophyta</taxon>
        <taxon>Tracheophyta</taxon>
        <taxon>Spermatophyta</taxon>
        <taxon>Magnoliopsida</taxon>
        <taxon>eudicotyledons</taxon>
        <taxon>Gunneridae</taxon>
        <taxon>Pentapetalae</taxon>
        <taxon>rosids</taxon>
        <taxon>malvids</taxon>
        <taxon>Myrtales</taxon>
        <taxon>Lythraceae</taxon>
        <taxon>Punica</taxon>
    </lineage>
</organism>
<dbReference type="Proteomes" id="UP000233551">
    <property type="component" value="Unassembled WGS sequence"/>
</dbReference>
<feature type="region of interest" description="Disordered" evidence="1">
    <location>
        <begin position="90"/>
        <end position="116"/>
    </location>
</feature>